<proteinExistence type="predicted"/>
<feature type="region of interest" description="Disordered" evidence="1">
    <location>
        <begin position="1"/>
        <end position="45"/>
    </location>
</feature>
<name>A0A4Y7SPT8_COPMI</name>
<gene>
    <name evidence="2" type="ORF">FA13DRAFT_1595394</name>
</gene>
<sequence length="197" mass="21601">LDSSIPQLQRGANDGRSEDTSNLRGPVGNWVSQLQPSAPPLLSDDKAARGLQHDKCGELLSSVEHDWSDPEVRSKIRSYEAGYESSMFARALYAGYSGDPKNLEEGFLKSSMMVKAFKHIFTSPKSSQDVDVTINDVERPSALQRLSQTRKSGKKSVAALLRMNSVTPRAIAYIAVQLLFALSSAPSWTPSHQGMDF</sequence>
<evidence type="ECO:0000313" key="2">
    <source>
        <dbReference type="EMBL" id="TEB23731.1"/>
    </source>
</evidence>
<protein>
    <submittedName>
        <fullName evidence="2">Uncharacterized protein</fullName>
    </submittedName>
</protein>
<feature type="non-terminal residue" evidence="2">
    <location>
        <position position="197"/>
    </location>
</feature>
<evidence type="ECO:0000313" key="3">
    <source>
        <dbReference type="Proteomes" id="UP000298030"/>
    </source>
</evidence>
<keyword evidence="3" id="KW-1185">Reference proteome</keyword>
<reference evidence="2 3" key="1">
    <citation type="journal article" date="2019" name="Nat. Ecol. Evol.">
        <title>Megaphylogeny resolves global patterns of mushroom evolution.</title>
        <authorList>
            <person name="Varga T."/>
            <person name="Krizsan K."/>
            <person name="Foldi C."/>
            <person name="Dima B."/>
            <person name="Sanchez-Garcia M."/>
            <person name="Sanchez-Ramirez S."/>
            <person name="Szollosi G.J."/>
            <person name="Szarkandi J.G."/>
            <person name="Papp V."/>
            <person name="Albert L."/>
            <person name="Andreopoulos W."/>
            <person name="Angelini C."/>
            <person name="Antonin V."/>
            <person name="Barry K.W."/>
            <person name="Bougher N.L."/>
            <person name="Buchanan P."/>
            <person name="Buyck B."/>
            <person name="Bense V."/>
            <person name="Catcheside P."/>
            <person name="Chovatia M."/>
            <person name="Cooper J."/>
            <person name="Damon W."/>
            <person name="Desjardin D."/>
            <person name="Finy P."/>
            <person name="Geml J."/>
            <person name="Haridas S."/>
            <person name="Hughes K."/>
            <person name="Justo A."/>
            <person name="Karasinski D."/>
            <person name="Kautmanova I."/>
            <person name="Kiss B."/>
            <person name="Kocsube S."/>
            <person name="Kotiranta H."/>
            <person name="LaButti K.M."/>
            <person name="Lechner B.E."/>
            <person name="Liimatainen K."/>
            <person name="Lipzen A."/>
            <person name="Lukacs Z."/>
            <person name="Mihaltcheva S."/>
            <person name="Morgado L.N."/>
            <person name="Niskanen T."/>
            <person name="Noordeloos M.E."/>
            <person name="Ohm R.A."/>
            <person name="Ortiz-Santana B."/>
            <person name="Ovrebo C."/>
            <person name="Racz N."/>
            <person name="Riley R."/>
            <person name="Savchenko A."/>
            <person name="Shiryaev A."/>
            <person name="Soop K."/>
            <person name="Spirin V."/>
            <person name="Szebenyi C."/>
            <person name="Tomsovsky M."/>
            <person name="Tulloss R.E."/>
            <person name="Uehling J."/>
            <person name="Grigoriev I.V."/>
            <person name="Vagvolgyi C."/>
            <person name="Papp T."/>
            <person name="Martin F.M."/>
            <person name="Miettinen O."/>
            <person name="Hibbett D.S."/>
            <person name="Nagy L.G."/>
        </authorList>
    </citation>
    <scope>NUCLEOTIDE SEQUENCE [LARGE SCALE GENOMIC DNA]</scope>
    <source>
        <strain evidence="2 3">FP101781</strain>
    </source>
</reference>
<feature type="non-terminal residue" evidence="2">
    <location>
        <position position="1"/>
    </location>
</feature>
<evidence type="ECO:0000256" key="1">
    <source>
        <dbReference type="SAM" id="MobiDB-lite"/>
    </source>
</evidence>
<dbReference type="OrthoDB" id="2662502at2759"/>
<dbReference type="AlphaFoldDB" id="A0A4Y7SPT8"/>
<accession>A0A4Y7SPT8</accession>
<comment type="caution">
    <text evidence="2">The sequence shown here is derived from an EMBL/GenBank/DDBJ whole genome shotgun (WGS) entry which is preliminary data.</text>
</comment>
<dbReference type="Proteomes" id="UP000298030">
    <property type="component" value="Unassembled WGS sequence"/>
</dbReference>
<organism evidence="2 3">
    <name type="scientific">Coprinellus micaceus</name>
    <name type="common">Glistening ink-cap mushroom</name>
    <name type="synonym">Coprinus micaceus</name>
    <dbReference type="NCBI Taxonomy" id="71717"/>
    <lineage>
        <taxon>Eukaryota</taxon>
        <taxon>Fungi</taxon>
        <taxon>Dikarya</taxon>
        <taxon>Basidiomycota</taxon>
        <taxon>Agaricomycotina</taxon>
        <taxon>Agaricomycetes</taxon>
        <taxon>Agaricomycetidae</taxon>
        <taxon>Agaricales</taxon>
        <taxon>Agaricineae</taxon>
        <taxon>Psathyrellaceae</taxon>
        <taxon>Coprinellus</taxon>
    </lineage>
</organism>
<dbReference type="Pfam" id="PF20414">
    <property type="entry name" value="DUF6698"/>
    <property type="match status" value="1"/>
</dbReference>
<dbReference type="EMBL" id="QPFP01000074">
    <property type="protein sequence ID" value="TEB23731.1"/>
    <property type="molecule type" value="Genomic_DNA"/>
</dbReference>
<dbReference type="InterPro" id="IPR046521">
    <property type="entry name" value="DUF6698"/>
</dbReference>